<comment type="subcellular location">
    <subcellularLocation>
        <location evidence="1">Nucleus</location>
    </subcellularLocation>
</comment>
<evidence type="ECO:0000313" key="5">
    <source>
        <dbReference type="RefSeq" id="XP_016495177.1"/>
    </source>
</evidence>
<dbReference type="SMART" id="SM01256">
    <property type="entry name" value="KNOX2"/>
    <property type="match status" value="1"/>
</dbReference>
<sequence length="172" mass="19310">MLLEDIITRHEQDGPGPLYDNNSNSINIVVHELEEAEKAMGNMSDLIKAQIANHTLYQYLVSAYIDCRKVGAPPEMTSILSMENCIITSCPTEIGTDPELDEFMVKISYEPYCGILHKYKEELSKPFDEATAFLNNIKSQLNNLCNENLTPQTTAAKTGNYHSGFRDNSMLL</sequence>
<dbReference type="PANTHER" id="PTHR48452">
    <property type="entry name" value="FUSED COMPOUND LEAF 1"/>
    <property type="match status" value="1"/>
</dbReference>
<dbReference type="PANTHER" id="PTHR48452:SF1">
    <property type="entry name" value="FUSED COMPOUND LEAF 1"/>
    <property type="match status" value="1"/>
</dbReference>
<dbReference type="AlphaFoldDB" id="A0A1S4C208"/>
<dbReference type="RefSeq" id="XP_016495177.1">
    <property type="nucleotide sequence ID" value="XM_016639691.1"/>
</dbReference>
<dbReference type="Pfam" id="PF03790">
    <property type="entry name" value="KNOX1"/>
    <property type="match status" value="1"/>
</dbReference>
<dbReference type="Pfam" id="PF03791">
    <property type="entry name" value="KNOX2"/>
    <property type="match status" value="1"/>
</dbReference>
<organism evidence="5">
    <name type="scientific">Nicotiana tabacum</name>
    <name type="common">Common tobacco</name>
    <dbReference type="NCBI Taxonomy" id="4097"/>
    <lineage>
        <taxon>Eukaryota</taxon>
        <taxon>Viridiplantae</taxon>
        <taxon>Streptophyta</taxon>
        <taxon>Embryophyta</taxon>
        <taxon>Tracheophyta</taxon>
        <taxon>Spermatophyta</taxon>
        <taxon>Magnoliopsida</taxon>
        <taxon>eudicotyledons</taxon>
        <taxon>Gunneridae</taxon>
        <taxon>Pentapetalae</taxon>
        <taxon>asterids</taxon>
        <taxon>lamiids</taxon>
        <taxon>Solanales</taxon>
        <taxon>Solanaceae</taxon>
        <taxon>Nicotianoideae</taxon>
        <taxon>Nicotianeae</taxon>
        <taxon>Nicotiana</taxon>
    </lineage>
</organism>
<dbReference type="KEGG" id="nta:107814309"/>
<accession>A0A1S4C208</accession>
<dbReference type="InterPro" id="IPR005541">
    <property type="entry name" value="KNOX2"/>
</dbReference>
<evidence type="ECO:0000256" key="1">
    <source>
        <dbReference type="ARBA" id="ARBA00004123"/>
    </source>
</evidence>
<dbReference type="InterPro" id="IPR005540">
    <property type="entry name" value="KNOX1"/>
</dbReference>
<dbReference type="GO" id="GO:0005634">
    <property type="term" value="C:nucleus"/>
    <property type="evidence" value="ECO:0000318"/>
    <property type="project" value="GO_Central"/>
</dbReference>
<feature type="domain" description="KNOX2" evidence="4">
    <location>
        <begin position="90"/>
        <end position="146"/>
    </location>
</feature>
<dbReference type="STRING" id="4097.A0A1S4C208"/>
<dbReference type="GO" id="GO:0003677">
    <property type="term" value="F:DNA binding"/>
    <property type="evidence" value="ECO:0007669"/>
    <property type="project" value="InterPro"/>
</dbReference>
<dbReference type="OrthoDB" id="10056939at2759"/>
<evidence type="ECO:0000259" key="3">
    <source>
        <dbReference type="SMART" id="SM01255"/>
    </source>
</evidence>
<feature type="domain" description="KNOX1" evidence="3">
    <location>
        <begin position="45"/>
        <end position="85"/>
    </location>
</feature>
<dbReference type="OMA" id="HYICMHT"/>
<gene>
    <name evidence="5" type="primary">LOC107814309</name>
</gene>
<protein>
    <submittedName>
        <fullName evidence="5">Homeobox protein knotted-1-like 1</fullName>
    </submittedName>
</protein>
<evidence type="ECO:0000256" key="2">
    <source>
        <dbReference type="ARBA" id="ARBA00023242"/>
    </source>
</evidence>
<dbReference type="PaxDb" id="4097-A0A1S4C208"/>
<keyword evidence="2" id="KW-0539">Nucleus</keyword>
<name>A0A1S4C208_TOBAC</name>
<reference evidence="5" key="1">
    <citation type="submission" date="2025-08" db="UniProtKB">
        <authorList>
            <consortium name="RefSeq"/>
        </authorList>
    </citation>
    <scope>IDENTIFICATION</scope>
</reference>
<dbReference type="SMART" id="SM01255">
    <property type="entry name" value="KNOX1"/>
    <property type="match status" value="1"/>
</dbReference>
<evidence type="ECO:0000259" key="4">
    <source>
        <dbReference type="SMART" id="SM01256"/>
    </source>
</evidence>
<proteinExistence type="predicted"/>